<feature type="signal peptide" evidence="11">
    <location>
        <begin position="1"/>
        <end position="21"/>
    </location>
</feature>
<dbReference type="Proteomes" id="UP000014400">
    <property type="component" value="Unassembled WGS sequence"/>
</dbReference>
<dbReference type="RefSeq" id="WP_016474323.1">
    <property type="nucleotide sequence ID" value="NZ_KE150480.1"/>
</dbReference>
<keyword evidence="14" id="KW-1185">Reference proteome</keyword>
<dbReference type="PANTHER" id="PTHR34501">
    <property type="entry name" value="PROTEIN YDDL-RELATED"/>
    <property type="match status" value="1"/>
</dbReference>
<comment type="caution">
    <text evidence="13">The sequence shown here is derived from an EMBL/GenBank/DDBJ whole genome shotgun (WGS) entry which is preliminary data.</text>
</comment>
<organism evidence="13 14">
    <name type="scientific">Sutterella wadsworthensis HGA0223</name>
    <dbReference type="NCBI Taxonomy" id="1203554"/>
    <lineage>
        <taxon>Bacteria</taxon>
        <taxon>Pseudomonadati</taxon>
        <taxon>Pseudomonadota</taxon>
        <taxon>Betaproteobacteria</taxon>
        <taxon>Burkholderiales</taxon>
        <taxon>Sutterellaceae</taxon>
        <taxon>Sutterella</taxon>
    </lineage>
</organism>
<comment type="subunit">
    <text evidence="2">Homotrimer.</text>
</comment>
<evidence type="ECO:0000256" key="2">
    <source>
        <dbReference type="ARBA" id="ARBA00011233"/>
    </source>
</evidence>
<reference evidence="13 14" key="1">
    <citation type="submission" date="2013-04" db="EMBL/GenBank/DDBJ databases">
        <title>The Genome Sequence of Sutterella wadsworthensis HGA0223.</title>
        <authorList>
            <consortium name="The Broad Institute Genomics Platform"/>
            <person name="Earl A."/>
            <person name="Ward D."/>
            <person name="Feldgarden M."/>
            <person name="Gevers D."/>
            <person name="Schmidt T.M."/>
            <person name="Dover J."/>
            <person name="Dai D."/>
            <person name="Walker B."/>
            <person name="Young S."/>
            <person name="Zeng Q."/>
            <person name="Gargeya S."/>
            <person name="Fitzgerald M."/>
            <person name="Haas B."/>
            <person name="Abouelleil A."/>
            <person name="Allen A.W."/>
            <person name="Alvarado L."/>
            <person name="Arachchi H.M."/>
            <person name="Berlin A.M."/>
            <person name="Chapman S.B."/>
            <person name="Gainer-Dewar J."/>
            <person name="Goldberg J."/>
            <person name="Griggs A."/>
            <person name="Gujja S."/>
            <person name="Hansen M."/>
            <person name="Howarth C."/>
            <person name="Imamovic A."/>
            <person name="Ireland A."/>
            <person name="Larimer J."/>
            <person name="McCowan C."/>
            <person name="Murphy C."/>
            <person name="Pearson M."/>
            <person name="Poon T.W."/>
            <person name="Priest M."/>
            <person name="Roberts A."/>
            <person name="Saif S."/>
            <person name="Shea T."/>
            <person name="Sisk P."/>
            <person name="Sykes S."/>
            <person name="Wortman J."/>
            <person name="Nusbaum C."/>
            <person name="Birren B."/>
        </authorList>
    </citation>
    <scope>NUCLEOTIDE SEQUENCE [LARGE SCALE GENOMIC DNA]</scope>
    <source>
        <strain evidence="13 14">HGA0223</strain>
    </source>
</reference>
<gene>
    <name evidence="13" type="ORF">HMPREF1476_01015</name>
</gene>
<dbReference type="InterPro" id="IPR033900">
    <property type="entry name" value="Gram_neg_porin_domain"/>
</dbReference>
<dbReference type="Gene3D" id="2.40.160.10">
    <property type="entry name" value="Porin"/>
    <property type="match status" value="1"/>
</dbReference>
<keyword evidence="8" id="KW-0626">Porin</keyword>
<evidence type="ECO:0000256" key="6">
    <source>
        <dbReference type="ARBA" id="ARBA00022729"/>
    </source>
</evidence>
<dbReference type="EMBL" id="ATCF01000015">
    <property type="protein sequence ID" value="EPD99559.1"/>
    <property type="molecule type" value="Genomic_DNA"/>
</dbReference>
<evidence type="ECO:0000256" key="10">
    <source>
        <dbReference type="ARBA" id="ARBA00023237"/>
    </source>
</evidence>
<evidence type="ECO:0000256" key="5">
    <source>
        <dbReference type="ARBA" id="ARBA00022692"/>
    </source>
</evidence>
<evidence type="ECO:0000256" key="9">
    <source>
        <dbReference type="ARBA" id="ARBA00023136"/>
    </source>
</evidence>
<dbReference type="InterPro" id="IPR002299">
    <property type="entry name" value="Porin_Neis"/>
</dbReference>
<dbReference type="PRINTS" id="PR00184">
    <property type="entry name" value="NEISSPPORIN"/>
</dbReference>
<keyword evidence="4" id="KW-1134">Transmembrane beta strand</keyword>
<dbReference type="InterPro" id="IPR023614">
    <property type="entry name" value="Porin_dom_sf"/>
</dbReference>
<evidence type="ECO:0000259" key="12">
    <source>
        <dbReference type="Pfam" id="PF13609"/>
    </source>
</evidence>
<dbReference type="InterPro" id="IPR050298">
    <property type="entry name" value="Gram-neg_bact_OMP"/>
</dbReference>
<evidence type="ECO:0000256" key="4">
    <source>
        <dbReference type="ARBA" id="ARBA00022452"/>
    </source>
</evidence>
<feature type="chain" id="PRO_5004518700" description="Porin domain-containing protein" evidence="11">
    <location>
        <begin position="22"/>
        <end position="397"/>
    </location>
</feature>
<name>S3CGA5_9BURK</name>
<keyword evidence="5" id="KW-0812">Transmembrane</keyword>
<dbReference type="CDD" id="cd00342">
    <property type="entry name" value="gram_neg_porins"/>
    <property type="match status" value="1"/>
</dbReference>
<dbReference type="PATRIC" id="fig|1203554.3.peg.1040"/>
<keyword evidence="6 11" id="KW-0732">Signal</keyword>
<dbReference type="SUPFAM" id="SSF56935">
    <property type="entry name" value="Porins"/>
    <property type="match status" value="1"/>
</dbReference>
<dbReference type="AlphaFoldDB" id="S3CGA5"/>
<dbReference type="eggNOG" id="COG3203">
    <property type="taxonomic scope" value="Bacteria"/>
</dbReference>
<evidence type="ECO:0000256" key="11">
    <source>
        <dbReference type="SAM" id="SignalP"/>
    </source>
</evidence>
<dbReference type="GO" id="GO:0046930">
    <property type="term" value="C:pore complex"/>
    <property type="evidence" value="ECO:0007669"/>
    <property type="project" value="UniProtKB-KW"/>
</dbReference>
<keyword evidence="3" id="KW-0813">Transport</keyword>
<evidence type="ECO:0000256" key="7">
    <source>
        <dbReference type="ARBA" id="ARBA00023065"/>
    </source>
</evidence>
<keyword evidence="7" id="KW-0406">Ion transport</keyword>
<evidence type="ECO:0000256" key="8">
    <source>
        <dbReference type="ARBA" id="ARBA00023114"/>
    </source>
</evidence>
<proteinExistence type="predicted"/>
<dbReference type="STRING" id="1203554.HMPREF1476_01015"/>
<keyword evidence="10" id="KW-0998">Cell outer membrane</keyword>
<feature type="domain" description="Porin" evidence="12">
    <location>
        <begin position="8"/>
        <end position="369"/>
    </location>
</feature>
<evidence type="ECO:0000256" key="1">
    <source>
        <dbReference type="ARBA" id="ARBA00004571"/>
    </source>
</evidence>
<dbReference type="GO" id="GO:0015288">
    <property type="term" value="F:porin activity"/>
    <property type="evidence" value="ECO:0007669"/>
    <property type="project" value="UniProtKB-KW"/>
</dbReference>
<dbReference type="GO" id="GO:0009279">
    <property type="term" value="C:cell outer membrane"/>
    <property type="evidence" value="ECO:0007669"/>
    <property type="project" value="UniProtKB-SubCell"/>
</dbReference>
<protein>
    <recommendedName>
        <fullName evidence="12">Porin domain-containing protein</fullName>
    </recommendedName>
</protein>
<sequence>MFKKSLAAVALLGAFAGSAFAADVTLYGVVDEGFLYTHKDADKTDTDAVDKFELRNGIQAGSRWGLKGTEDLGNGLKVGFILESGFNADDGTQSVSGTMFNREASLNVMGPFGQLSLGKIGAITQGTSSWGKVGAVSAFGTSYGAANVGNATNVFAATVGVMDNTIAYQTPKFAGFTVYAQYSMGSSKAATKDSTGGWASNTQVENESSTDRYYALGATYANGPVNLYFAVDSVNYASYFDKNVNAVPNVDDSLTVAFGGSYDFSVVKVFAGAQYFDEVLVGKVSGLSNVGLDLLKNKMEGYALQASASAPLAGGTGYFGVGYVDASEADSVAASDAFDIKYYVASVGYKYDLSKRTNVYGVLSYAKGDQDVTTASATVYDRKPSMVGFGIGLRHNF</sequence>
<evidence type="ECO:0000313" key="14">
    <source>
        <dbReference type="Proteomes" id="UP000014400"/>
    </source>
</evidence>
<evidence type="ECO:0000256" key="3">
    <source>
        <dbReference type="ARBA" id="ARBA00022448"/>
    </source>
</evidence>
<evidence type="ECO:0000313" key="13">
    <source>
        <dbReference type="EMBL" id="EPD99559.1"/>
    </source>
</evidence>
<dbReference type="InterPro" id="IPR001702">
    <property type="entry name" value="Porin_Gram-ve"/>
</dbReference>
<dbReference type="PANTHER" id="PTHR34501:SF9">
    <property type="entry name" value="MAJOR OUTER MEMBRANE PROTEIN P.IA"/>
    <property type="match status" value="1"/>
</dbReference>
<accession>S3CGA5</accession>
<dbReference type="PRINTS" id="PR00182">
    <property type="entry name" value="ECOLNEIPORIN"/>
</dbReference>
<dbReference type="GO" id="GO:0034220">
    <property type="term" value="P:monoatomic ion transmembrane transport"/>
    <property type="evidence" value="ECO:0007669"/>
    <property type="project" value="InterPro"/>
</dbReference>
<comment type="subcellular location">
    <subcellularLocation>
        <location evidence="1">Cell outer membrane</location>
        <topology evidence="1">Multi-pass membrane protein</topology>
    </subcellularLocation>
</comment>
<keyword evidence="9" id="KW-0472">Membrane</keyword>
<dbReference type="HOGENOM" id="CLU_038238_1_2_4"/>
<dbReference type="Pfam" id="PF13609">
    <property type="entry name" value="Porin_4"/>
    <property type="match status" value="1"/>
</dbReference>